<dbReference type="EMBL" id="JAMPLM010000007">
    <property type="protein sequence ID" value="MEP1058928.1"/>
    <property type="molecule type" value="Genomic_DNA"/>
</dbReference>
<feature type="transmembrane region" description="Helical" evidence="1">
    <location>
        <begin position="65"/>
        <end position="92"/>
    </location>
</feature>
<reference evidence="2 3" key="1">
    <citation type="submission" date="2022-04" db="EMBL/GenBank/DDBJ databases">
        <title>Positive selection, recombination, and allopatry shape intraspecific diversity of widespread and dominant cyanobacteria.</title>
        <authorList>
            <person name="Wei J."/>
            <person name="Shu W."/>
            <person name="Hu C."/>
        </authorList>
    </citation>
    <scope>NUCLEOTIDE SEQUENCE [LARGE SCALE GENOMIC DNA]</scope>
    <source>
        <strain evidence="2 3">AS-A4</strain>
    </source>
</reference>
<feature type="transmembrane region" description="Helical" evidence="1">
    <location>
        <begin position="12"/>
        <end position="34"/>
    </location>
</feature>
<feature type="transmembrane region" description="Helical" evidence="1">
    <location>
        <begin position="112"/>
        <end position="132"/>
    </location>
</feature>
<name>A0ABV0KI65_9CYAN</name>
<evidence type="ECO:0000313" key="3">
    <source>
        <dbReference type="Proteomes" id="UP001476950"/>
    </source>
</evidence>
<protein>
    <submittedName>
        <fullName evidence="2">DUF4383 domain-containing protein</fullName>
    </submittedName>
</protein>
<dbReference type="RefSeq" id="WP_190448333.1">
    <property type="nucleotide sequence ID" value="NZ_JAMPLM010000007.1"/>
</dbReference>
<feature type="transmembrane region" description="Helical" evidence="1">
    <location>
        <begin position="40"/>
        <end position="58"/>
    </location>
</feature>
<proteinExistence type="predicted"/>
<evidence type="ECO:0000256" key="1">
    <source>
        <dbReference type="SAM" id="Phobius"/>
    </source>
</evidence>
<keyword evidence="3" id="KW-1185">Reference proteome</keyword>
<keyword evidence="1" id="KW-0812">Transmembrane</keyword>
<gene>
    <name evidence="2" type="ORF">NDI38_10815</name>
</gene>
<dbReference type="Pfam" id="PF14325">
    <property type="entry name" value="DUF4383"/>
    <property type="match status" value="1"/>
</dbReference>
<accession>A0ABV0KI65</accession>
<evidence type="ECO:0000313" key="2">
    <source>
        <dbReference type="EMBL" id="MEP1058928.1"/>
    </source>
</evidence>
<comment type="caution">
    <text evidence="2">The sequence shown here is derived from an EMBL/GenBank/DDBJ whole genome shotgun (WGS) entry which is preliminary data.</text>
</comment>
<organism evidence="2 3">
    <name type="scientific">Stenomitos frigidus AS-A4</name>
    <dbReference type="NCBI Taxonomy" id="2933935"/>
    <lineage>
        <taxon>Bacteria</taxon>
        <taxon>Bacillati</taxon>
        <taxon>Cyanobacteriota</taxon>
        <taxon>Cyanophyceae</taxon>
        <taxon>Leptolyngbyales</taxon>
        <taxon>Leptolyngbyaceae</taxon>
        <taxon>Stenomitos</taxon>
    </lineage>
</organism>
<keyword evidence="1" id="KW-0472">Membrane</keyword>
<keyword evidence="1" id="KW-1133">Transmembrane helix</keyword>
<dbReference type="Proteomes" id="UP001476950">
    <property type="component" value="Unassembled WGS sequence"/>
</dbReference>
<sequence>MQTPSTEGPIRTTALVLGVMFLLMGVIGFLPNFVSVPEDAVSTMGFGYLLGLFPTNYLHNAIRILVGLWGIAASTSLVGSITFNQIFAVLYFGEALLGLFPGANTLFGTMPIYGNNVWLNALTAAAAAYFGFVKPAAMNKSAGTPTA</sequence>